<feature type="domain" description="Fumarylacetoacetase-like C-terminal" evidence="3">
    <location>
        <begin position="62"/>
        <end position="258"/>
    </location>
</feature>
<organism evidence="4">
    <name type="scientific">freshwater metagenome</name>
    <dbReference type="NCBI Taxonomy" id="449393"/>
    <lineage>
        <taxon>unclassified sequences</taxon>
        <taxon>metagenomes</taxon>
        <taxon>ecological metagenomes</taxon>
    </lineage>
</organism>
<sequence>MVRSSGIRLDLRKGLTVTEFRRVLLDGAPVLTTRHGDELVAGDGRVVGIDEAIHLAPCEPTKIIAVHLNYDSRTKEFMTKLPAAPTYFHKPITALNSHKGAVVRPDRCKWLNYEGEIVIVIGRTCRNISPDEAGDYIAGYTVGNDYGLHDFRDTDAGSMLRVKGADTLAPIGPGLITDWDFRGKQIRTIVNGEVRQDDNTNGMEWDMHYLVADIARTITLVPGDILFSGTPATSRTVYPGDIVEVEVEGLGTLSNHIVQGPTPIRSDVGAQPTESEEVISTAKGGDWEFRGIRTPSKDLYPSTIEEK</sequence>
<name>A0A6J6T811_9ZZZZ</name>
<evidence type="ECO:0000259" key="3">
    <source>
        <dbReference type="Pfam" id="PF01557"/>
    </source>
</evidence>
<keyword evidence="1" id="KW-0479">Metal-binding</keyword>
<accession>A0A6J6T811</accession>
<evidence type="ECO:0000256" key="2">
    <source>
        <dbReference type="SAM" id="MobiDB-lite"/>
    </source>
</evidence>
<gene>
    <name evidence="4" type="ORF">UFOPK2810_00443</name>
</gene>
<evidence type="ECO:0000313" key="4">
    <source>
        <dbReference type="EMBL" id="CAB4743270.1"/>
    </source>
</evidence>
<dbReference type="InterPro" id="IPR011234">
    <property type="entry name" value="Fumarylacetoacetase-like_C"/>
</dbReference>
<dbReference type="Gene3D" id="3.90.850.10">
    <property type="entry name" value="Fumarylacetoacetase-like, C-terminal domain"/>
    <property type="match status" value="1"/>
</dbReference>
<protein>
    <submittedName>
        <fullName evidence="4">Unannotated protein</fullName>
    </submittedName>
</protein>
<dbReference type="Pfam" id="PF01557">
    <property type="entry name" value="FAA_hydrolase"/>
    <property type="match status" value="1"/>
</dbReference>
<feature type="region of interest" description="Disordered" evidence="2">
    <location>
        <begin position="262"/>
        <end position="283"/>
    </location>
</feature>
<dbReference type="InterPro" id="IPR036663">
    <property type="entry name" value="Fumarylacetoacetase_C_sf"/>
</dbReference>
<dbReference type="PANTHER" id="PTHR11820">
    <property type="entry name" value="ACYLPYRUVASE"/>
    <property type="match status" value="1"/>
</dbReference>
<dbReference type="AlphaFoldDB" id="A0A6J6T811"/>
<dbReference type="GO" id="GO:0046872">
    <property type="term" value="F:metal ion binding"/>
    <property type="evidence" value="ECO:0007669"/>
    <property type="project" value="UniProtKB-KW"/>
</dbReference>
<dbReference type="EMBL" id="CAEZYZ010000053">
    <property type="protein sequence ID" value="CAB4743270.1"/>
    <property type="molecule type" value="Genomic_DNA"/>
</dbReference>
<proteinExistence type="predicted"/>
<evidence type="ECO:0000256" key="1">
    <source>
        <dbReference type="ARBA" id="ARBA00022723"/>
    </source>
</evidence>
<dbReference type="GO" id="GO:0003824">
    <property type="term" value="F:catalytic activity"/>
    <property type="evidence" value="ECO:0007669"/>
    <property type="project" value="InterPro"/>
</dbReference>
<reference evidence="4" key="1">
    <citation type="submission" date="2020-05" db="EMBL/GenBank/DDBJ databases">
        <authorList>
            <person name="Chiriac C."/>
            <person name="Salcher M."/>
            <person name="Ghai R."/>
            <person name="Kavagutti S V."/>
        </authorList>
    </citation>
    <scope>NUCLEOTIDE SEQUENCE</scope>
</reference>
<dbReference type="SUPFAM" id="SSF56529">
    <property type="entry name" value="FAH"/>
    <property type="match status" value="1"/>
</dbReference>